<evidence type="ECO:0000256" key="1">
    <source>
        <dbReference type="ARBA" id="ARBA00004141"/>
    </source>
</evidence>
<dbReference type="GO" id="GO:0071260">
    <property type="term" value="P:cellular response to mechanical stimulus"/>
    <property type="evidence" value="ECO:0007669"/>
    <property type="project" value="TreeGrafter"/>
</dbReference>
<reference evidence="11" key="1">
    <citation type="submission" date="2017-06" db="EMBL/GenBank/DDBJ databases">
        <title>Influence of Mechanosensitive Piezo channel in gravitaxis.</title>
        <authorList>
            <person name="Daiker V."/>
            <person name="Prasad B."/>
            <person name="Lebert M."/>
        </authorList>
    </citation>
    <scope>NUCLEOTIDE SEQUENCE</scope>
</reference>
<dbReference type="InterPro" id="IPR031334">
    <property type="entry name" value="Piezo_cap_dom"/>
</dbReference>
<evidence type="ECO:0000259" key="8">
    <source>
        <dbReference type="Pfam" id="PF12166"/>
    </source>
</evidence>
<feature type="transmembrane region" description="Helical" evidence="7">
    <location>
        <begin position="57"/>
        <end position="73"/>
    </location>
</feature>
<feature type="transmembrane region" description="Helical" evidence="7">
    <location>
        <begin position="1983"/>
        <end position="2002"/>
    </location>
</feature>
<evidence type="ECO:0000313" key="11">
    <source>
        <dbReference type="EMBL" id="AUG72368.1"/>
    </source>
</evidence>
<feature type="transmembrane region" description="Helical" evidence="7">
    <location>
        <begin position="1363"/>
        <end position="1384"/>
    </location>
</feature>
<dbReference type="GO" id="GO:0005261">
    <property type="term" value="F:monoatomic cation channel activity"/>
    <property type="evidence" value="ECO:0007669"/>
    <property type="project" value="TreeGrafter"/>
</dbReference>
<evidence type="ECO:0000256" key="6">
    <source>
        <dbReference type="SAM" id="MobiDB-lite"/>
    </source>
</evidence>
<feature type="transmembrane region" description="Helical" evidence="7">
    <location>
        <begin position="1191"/>
        <end position="1212"/>
    </location>
</feature>
<dbReference type="GO" id="GO:0042391">
    <property type="term" value="P:regulation of membrane potential"/>
    <property type="evidence" value="ECO:0007669"/>
    <property type="project" value="TreeGrafter"/>
</dbReference>
<feature type="domain" description="Piezo transmembrane helical unit" evidence="9">
    <location>
        <begin position="1742"/>
        <end position="1857"/>
    </location>
</feature>
<feature type="transmembrane region" description="Helical" evidence="7">
    <location>
        <begin position="653"/>
        <end position="671"/>
    </location>
</feature>
<evidence type="ECO:0000259" key="10">
    <source>
        <dbReference type="Pfam" id="PF24874"/>
    </source>
</evidence>
<feature type="transmembrane region" description="Helical" evidence="7">
    <location>
        <begin position="1159"/>
        <end position="1179"/>
    </location>
</feature>
<feature type="transmembrane region" description="Helical" evidence="7">
    <location>
        <begin position="1956"/>
        <end position="1976"/>
    </location>
</feature>
<feature type="transmembrane region" description="Helical" evidence="7">
    <location>
        <begin position="1244"/>
        <end position="1260"/>
    </location>
</feature>
<dbReference type="GO" id="GO:0050982">
    <property type="term" value="P:detection of mechanical stimulus"/>
    <property type="evidence" value="ECO:0007669"/>
    <property type="project" value="TreeGrafter"/>
</dbReference>
<feature type="transmembrane region" description="Helical" evidence="7">
    <location>
        <begin position="419"/>
        <end position="436"/>
    </location>
</feature>
<comment type="subcellular location">
    <subcellularLocation>
        <location evidence="1">Membrane</location>
        <topology evidence="1">Multi-pass membrane protein</topology>
    </subcellularLocation>
</comment>
<keyword evidence="4 7" id="KW-1133">Transmembrane helix</keyword>
<feature type="transmembrane region" description="Helical" evidence="7">
    <location>
        <begin position="753"/>
        <end position="770"/>
    </location>
</feature>
<feature type="transmembrane region" description="Helical" evidence="7">
    <location>
        <begin position="2421"/>
        <end position="2442"/>
    </location>
</feature>
<feature type="transmembrane region" description="Helical" evidence="7">
    <location>
        <begin position="1732"/>
        <end position="1755"/>
    </location>
</feature>
<dbReference type="Pfam" id="PF12166">
    <property type="entry name" value="Piezo_cap"/>
    <property type="match status" value="1"/>
</dbReference>
<feature type="domain" description="Piezo non-specific cation channel cap" evidence="8">
    <location>
        <begin position="2213"/>
        <end position="2505"/>
    </location>
</feature>
<organism evidence="11">
    <name type="scientific">Euglena gracilis</name>
    <dbReference type="NCBI Taxonomy" id="3039"/>
    <lineage>
        <taxon>Eukaryota</taxon>
        <taxon>Discoba</taxon>
        <taxon>Euglenozoa</taxon>
        <taxon>Euglenida</taxon>
        <taxon>Spirocuta</taxon>
        <taxon>Euglenophyceae</taxon>
        <taxon>Euglenales</taxon>
        <taxon>Euglenaceae</taxon>
        <taxon>Euglena</taxon>
    </lineage>
</organism>
<evidence type="ECO:0000256" key="4">
    <source>
        <dbReference type="ARBA" id="ARBA00022989"/>
    </source>
</evidence>
<feature type="transmembrane region" description="Helical" evidence="7">
    <location>
        <begin position="976"/>
        <end position="994"/>
    </location>
</feature>
<feature type="transmembrane region" description="Helical" evidence="7">
    <location>
        <begin position="722"/>
        <end position="741"/>
    </location>
</feature>
<feature type="transmembrane region" description="Helical" evidence="7">
    <location>
        <begin position="1445"/>
        <end position="1473"/>
    </location>
</feature>
<dbReference type="GO" id="GO:0016020">
    <property type="term" value="C:membrane"/>
    <property type="evidence" value="ECO:0007669"/>
    <property type="project" value="UniProtKB-SubCell"/>
</dbReference>
<evidence type="ECO:0000256" key="7">
    <source>
        <dbReference type="SAM" id="Phobius"/>
    </source>
</evidence>
<dbReference type="InterPro" id="IPR056770">
    <property type="entry name" value="Piezo_THU9_anchor"/>
</dbReference>
<feature type="region of interest" description="Disordered" evidence="6">
    <location>
        <begin position="17"/>
        <end position="38"/>
    </location>
</feature>
<evidence type="ECO:0000256" key="5">
    <source>
        <dbReference type="ARBA" id="ARBA00023136"/>
    </source>
</evidence>
<feature type="transmembrane region" description="Helical" evidence="7">
    <location>
        <begin position="307"/>
        <end position="324"/>
    </location>
</feature>
<feature type="transmembrane region" description="Helical" evidence="7">
    <location>
        <begin position="806"/>
        <end position="827"/>
    </location>
</feature>
<feature type="transmembrane region" description="Helical" evidence="7">
    <location>
        <begin position="466"/>
        <end position="484"/>
    </location>
</feature>
<dbReference type="GO" id="GO:0008381">
    <property type="term" value="F:mechanosensitive monoatomic ion channel activity"/>
    <property type="evidence" value="ECO:0007669"/>
    <property type="project" value="InterPro"/>
</dbReference>
<feature type="transmembrane region" description="Helical" evidence="7">
    <location>
        <begin position="564"/>
        <end position="590"/>
    </location>
</feature>
<dbReference type="InterPro" id="IPR027272">
    <property type="entry name" value="Piezo"/>
</dbReference>
<feature type="domain" description="Piezo THU9 and anchor" evidence="10">
    <location>
        <begin position="1912"/>
        <end position="2149"/>
    </location>
</feature>
<dbReference type="Pfam" id="PF24874">
    <property type="entry name" value="Piezo_THU9_anchor"/>
    <property type="match status" value="1"/>
</dbReference>
<accession>A0A2H5AJP5</accession>
<name>A0A2H5AJP5_EUGGR</name>
<evidence type="ECO:0000259" key="9">
    <source>
        <dbReference type="Pfam" id="PF23188"/>
    </source>
</evidence>
<feature type="transmembrane region" description="Helical" evidence="7">
    <location>
        <begin position="79"/>
        <end position="98"/>
    </location>
</feature>
<feature type="transmembrane region" description="Helical" evidence="7">
    <location>
        <begin position="692"/>
        <end position="710"/>
    </location>
</feature>
<dbReference type="PANTHER" id="PTHR13167">
    <property type="entry name" value="PIEZO-TYPE MECHANOSENSITIVE ION CHANNEL COMPONENT"/>
    <property type="match status" value="1"/>
</dbReference>
<feature type="transmembrane region" description="Helical" evidence="7">
    <location>
        <begin position="209"/>
        <end position="238"/>
    </location>
</feature>
<feature type="transmembrane region" description="Helical" evidence="7">
    <location>
        <begin position="504"/>
        <end position="528"/>
    </location>
</feature>
<feature type="transmembrane region" description="Helical" evidence="7">
    <location>
        <begin position="919"/>
        <end position="938"/>
    </location>
</feature>
<dbReference type="InterPro" id="IPR056768">
    <property type="entry name" value="THU_Piezo"/>
</dbReference>
<protein>
    <submittedName>
        <fullName evidence="11">Mechanosensitive peizo channel</fullName>
    </submittedName>
</protein>
<evidence type="ECO:0000256" key="2">
    <source>
        <dbReference type="ARBA" id="ARBA00007821"/>
    </source>
</evidence>
<feature type="transmembrane region" description="Helical" evidence="7">
    <location>
        <begin position="2131"/>
        <end position="2149"/>
    </location>
</feature>
<comment type="similarity">
    <text evidence="2">Belongs to the PIEZO (TC 1.A.75) family.</text>
</comment>
<feature type="transmembrane region" description="Helical" evidence="7">
    <location>
        <begin position="1326"/>
        <end position="1343"/>
    </location>
</feature>
<dbReference type="Pfam" id="PF23188">
    <property type="entry name" value="THU_Piezo1"/>
    <property type="match status" value="1"/>
</dbReference>
<evidence type="ECO:0000256" key="3">
    <source>
        <dbReference type="ARBA" id="ARBA00022692"/>
    </source>
</evidence>
<dbReference type="EMBL" id="MF288892">
    <property type="protein sequence ID" value="AUG72368.1"/>
    <property type="molecule type" value="mRNA"/>
</dbReference>
<feature type="transmembrane region" description="Helical" evidence="7">
    <location>
        <begin position="1914"/>
        <end position="1936"/>
    </location>
</feature>
<keyword evidence="3 7" id="KW-0812">Transmembrane</keyword>
<feature type="transmembrane region" description="Helical" evidence="7">
    <location>
        <begin position="1761"/>
        <end position="1777"/>
    </location>
</feature>
<feature type="transmembrane region" description="Helical" evidence="7">
    <location>
        <begin position="1396"/>
        <end position="1413"/>
    </location>
</feature>
<sequence>MEADSDSDGVNYVPRTPLYPLEHPHDFPDRSQTPTTEECGNWTLPDDDLDSRTLQQLVLTVLFPLGLALAASIKVDLFSFVHFLSFIYHFASPVHLFHCGERVHVPHRPLLRINFVTAVCGVLVQMMWQVVLLIPTIEVEYNAFPDIFIDLGLPRYTLFFAVVAREVLPSIVLATICAKCLGLVQMLLQQPQPSRPSLGSQQDFRSTMRLVCAVLCVMVGLSRPSAIGCTFLTVGIAYNMAWAHTADRGGACFSRLASVGVRYTGLLLALEYLTHSRSISSHLLVSQPTLGRRAALLGLDAEQGVDYILHEALLLLLFLMLYYYRNYCEGEPRPQTLDPSVQAMEDLQNEELVGLMWTPKQAKTAAVPEHSAPDVRAAAADLHRQHRGSSQGSSEPEAELSIMAWNVARLEELAGWCQKNSFVILLCLFLAVALVYPNAFSLAWLSLLLAGLLLPATHFTDLLPGALILSWVALGGFYIANMPLTVPQTPATLLLGLQPSRFPAFALLLLGLLPLFISVCLNGTPILASDSAEAQLQGPWLLPSGLVSARWMVAHHLFKWLTLLLVFWAGLADVSVLNFGFIVFFCAFFIWPRVGSRMWTALLVYVGVSACAVYGFMVFCTAGLVEVTDTWVLLGLVDSVPPDQATQAPNSRWTVFFYLCILISGVAEKSAMRNDAYLYSILPQSNKPGMLVRYYVFRLLCLGSFLYLALYPVNEYGLDGKVTLISFIYLLCFLGCTLLTLARPTAVVVRTAWYVVAVYSGLVMLATYLYQFHQVRVWIERELHQLRVTPAVIGLVDYDKEVGLGLIRWAFVLCLTVYNLSLLRWIVSPQLDKFYSAKDSCITHDSASGSPITRPPALLPLTSSQPCSPKEFGTFSKRDFCSDTWASALSHTSSDIRGEDREQSLSEVMSCLQRFCINYCPLLAQVLLFHAAISYRTVPARYEVEDPSPPRLFNCLAAVYLVVLLLWNLRPRARRYVLCLASVPLVAIAVIYAFQFRSVGDWIGQAASREVLAYIGLAKPLPGTKFRTLLWPHLRLYCTLILTVKSSQWRWALEKGPFVQWYPPHLIFRPRTSVPVVPPDDPSVDLISDVGSGMEPDGPSSSRGPFLRPPQLHSLPSAIPSCTTAEEDWLLTAARFLTDELFVRFGFHCILATVLVEAYSNRHCALGLLYVLLGGWLAFRGKVGMMRKAPWTLVVVLLSLLLLGEYLLMLGLPPGLRVAVDLPCGPDDGCAARPYLMLQPGVPMLWHLFLVVVLIGHYRIHVCRMVDTDAVPHTPSLTALLSDRAASISHARQQLDEASLQALRQLLPPPPRPDFMEPPRSLRGQALAVWFLFTPYVVLYLMFSHSVAGHGDGPDQDGPGLSMLNLAELLIALAMFHSTSDLTWNGNRYWQYIPSLYYALLLACFVLTVPWVHRRVGDSQVLRILGVGRMDPAAPPAAGSEGDCWFLLGLLLLSYVQYLNFDNVSFIFVLQYAQRHAVSVSKRSRSNVHLRHKMMKQLRWKEAQQKKAREQRLADIRQWRQLREEHNLKKSLDRESAPGEAVDRTSSLCKVISRPSVDVVGPPRAADGSSGEEDVLPEPLRKVAVSSARSVKLADSRDVILPSYTPSQTATTVTPAAVRAAEAQFRHLSVTSASSTSYHSSSSSADRDVDFPPRLSVVSPNPKATSTSLMAIDSEWMYVDNLEDGIKELLNETRTFLHKMIDGLTAWLLQHSLAMDLGGEVRTPRHARLEHLAYALFQFALSYTDWLCFLAVIYYTIHTPSLFGILLLSTIFCYALLVTPHRFYWEATLFAVEAAVALKAFTLVMRTASQQHTALPVAIAQVCSYSGHGRLLLDMWADLSLLVLIVLHKSMLKWGMWYVSDDTERLPGKGFQDSRPGGRRRGSGVGLLVGNGWHRVRYWLRRRVSMEDKLGKDLYIVEFFFEICFFSTLLFSYYSLVGSDSDLMSSIQANLIPGNLVAWQAFLFLLIVINRMVYLFRSLLGKLVLHYFNTALLLIGCLWWWNTLRHREPLNADFLFRCHLLLILKMLQLACSGQQIKYGYARISGNRLTDEYTDFRHYVYIMFRQIPFVFEMRSILDWTFTKTTLKLWYWLKLEDIHHELLVARADIMDNRYWNRPVGAPYSPWAKCKSGLCFFLMIMIIMFLPLLWYASFSPALTYNYVNATAVQLAFAASPPLYTSEVIVPPEQLNADTVQVGVWIERMRPILQRHTFDEGHSIQLISLEEYSHTLWDISSPARRRLLDQFAAGANISLVLTATMSRVRGFGSPINVVQQHWPIPRELYDHFITAVASVGVPNTTRPPIPLDCFYSPFLFNSPLSIQRYALDVDDPRCGLMTHCQLSFEEDEIVPGRQFSTIQCRALCQRGNGDGVHPPEWAPEEAACMERGDQCPNYNSALDTATHPWVPLYFVVASAKAPFYQGSGYLASVGIMTLYSTFVFTLARLLRWLLTGTAYRVHLEDMEDPSRLIQLVEDIKLARSEGDLLLEEQLYEELIHIYQSTELLKYWSRLEVER</sequence>
<feature type="transmembrane region" description="Helical" evidence="7">
    <location>
        <begin position="950"/>
        <end position="969"/>
    </location>
</feature>
<dbReference type="PANTHER" id="PTHR13167:SF25">
    <property type="entry name" value="PIEZO-TYPE MECHANOSENSITIVE ION CHANNEL COMPONENT"/>
    <property type="match status" value="1"/>
</dbReference>
<proteinExistence type="evidence at transcript level"/>
<feature type="transmembrane region" description="Helical" evidence="7">
    <location>
        <begin position="110"/>
        <end position="134"/>
    </location>
</feature>
<keyword evidence="5 7" id="KW-0472">Membrane</keyword>
<feature type="transmembrane region" description="Helical" evidence="7">
    <location>
        <begin position="602"/>
        <end position="625"/>
    </location>
</feature>
<feature type="transmembrane region" description="Helical" evidence="7">
    <location>
        <begin position="1789"/>
        <end position="1808"/>
    </location>
</feature>